<dbReference type="RefSeq" id="WP_075568364.1">
    <property type="nucleotide sequence ID" value="NZ_MSDO01000001.1"/>
</dbReference>
<gene>
    <name evidence="4" type="ORF">BTW07_01500</name>
</gene>
<name>A0A1Q8SXM8_9GAMM</name>
<dbReference type="Gene3D" id="3.30.2040.10">
    <property type="entry name" value="PSTPO5379-like domain"/>
    <property type="match status" value="1"/>
</dbReference>
<dbReference type="GO" id="GO:0016829">
    <property type="term" value="F:lyase activity"/>
    <property type="evidence" value="ECO:0007669"/>
    <property type="project" value="UniProtKB-KW"/>
</dbReference>
<protein>
    <recommendedName>
        <fullName evidence="3">Putative hydro-lyase BTW07_01500</fullName>
        <ecNumber evidence="3">4.2.1.-</ecNumber>
    </recommendedName>
</protein>
<dbReference type="HAMAP" id="MF_01830">
    <property type="entry name" value="Hydro_lyase"/>
    <property type="match status" value="1"/>
</dbReference>
<dbReference type="AlphaFoldDB" id="A0A1Q8SXM8"/>
<dbReference type="OrthoDB" id="149585at2"/>
<dbReference type="InterPro" id="IPR016938">
    <property type="entry name" value="UPF0317"/>
</dbReference>
<dbReference type="PANTHER" id="PTHR32022:SF10">
    <property type="entry name" value="D-GLUTAMATE CYCLASE, MITOCHONDRIAL"/>
    <property type="match status" value="1"/>
</dbReference>
<dbReference type="Pfam" id="PF07286">
    <property type="entry name" value="D-Glu_cyclase"/>
    <property type="match status" value="1"/>
</dbReference>
<dbReference type="NCBIfam" id="NF003969">
    <property type="entry name" value="PRK05463.1"/>
    <property type="match status" value="1"/>
</dbReference>
<keyword evidence="2 3" id="KW-0456">Lyase</keyword>
<dbReference type="InterPro" id="IPR009906">
    <property type="entry name" value="D-Glu_cyclase"/>
</dbReference>
<keyword evidence="5" id="KW-1185">Reference proteome</keyword>
<dbReference type="PIRSF" id="PIRSF029755">
    <property type="entry name" value="UCP029755"/>
    <property type="match status" value="1"/>
</dbReference>
<organism evidence="4 5">
    <name type="scientific">Salinicola socius</name>
    <dbReference type="NCBI Taxonomy" id="404433"/>
    <lineage>
        <taxon>Bacteria</taxon>
        <taxon>Pseudomonadati</taxon>
        <taxon>Pseudomonadota</taxon>
        <taxon>Gammaproteobacteria</taxon>
        <taxon>Oceanospirillales</taxon>
        <taxon>Halomonadaceae</taxon>
        <taxon>Salinicola</taxon>
    </lineage>
</organism>
<dbReference type="SUPFAM" id="SSF160920">
    <property type="entry name" value="PSTPO5379-like"/>
    <property type="match status" value="1"/>
</dbReference>
<reference evidence="4 5" key="1">
    <citation type="submission" date="2016-12" db="EMBL/GenBank/DDBJ databases">
        <title>Draft genome sequences of strains Salinicola socius SMB35, Salinicola sp. MH3R3-1 and Chromohalobacter sp. SMB17 from the Verkhnekamsk potash mining region of Russia.</title>
        <authorList>
            <person name="Mavrodi D.V."/>
            <person name="Olsson B.E."/>
            <person name="Korsakova E.S."/>
            <person name="Pyankova A."/>
            <person name="Mavrodi O.V."/>
            <person name="Plotnikova E.G."/>
        </authorList>
    </citation>
    <scope>NUCLEOTIDE SEQUENCE [LARGE SCALE GENOMIC DNA]</scope>
    <source>
        <strain evidence="4 5">SMB35</strain>
    </source>
</reference>
<dbReference type="EMBL" id="MSDO01000001">
    <property type="protein sequence ID" value="OLO06195.1"/>
    <property type="molecule type" value="Genomic_DNA"/>
</dbReference>
<evidence type="ECO:0000256" key="1">
    <source>
        <dbReference type="ARBA" id="ARBA00007896"/>
    </source>
</evidence>
<dbReference type="STRING" id="404433.BTW07_01500"/>
<dbReference type="PANTHER" id="PTHR32022">
    <property type="entry name" value="D-GLUTAMATE CYCLASE, MITOCHONDRIAL"/>
    <property type="match status" value="1"/>
</dbReference>
<comment type="similarity">
    <text evidence="1 3">Belongs to the D-glutamate cyclase family.</text>
</comment>
<evidence type="ECO:0000313" key="4">
    <source>
        <dbReference type="EMBL" id="OLO06195.1"/>
    </source>
</evidence>
<evidence type="ECO:0000256" key="2">
    <source>
        <dbReference type="ARBA" id="ARBA00023239"/>
    </source>
</evidence>
<dbReference type="EC" id="4.2.1.-" evidence="3"/>
<dbReference type="Gene3D" id="3.40.1640.10">
    <property type="entry name" value="PSTPO5379-like"/>
    <property type="match status" value="1"/>
</dbReference>
<accession>A0A1Q8SXM8</accession>
<comment type="caution">
    <text evidence="4">The sequence shown here is derived from an EMBL/GenBank/DDBJ whole genome shotgun (WGS) entry which is preliminary data.</text>
</comment>
<evidence type="ECO:0000256" key="3">
    <source>
        <dbReference type="HAMAP-Rule" id="MF_01830"/>
    </source>
</evidence>
<dbReference type="InterPro" id="IPR038021">
    <property type="entry name" value="Putative_hydro-lyase"/>
</dbReference>
<evidence type="ECO:0000313" key="5">
    <source>
        <dbReference type="Proteomes" id="UP000186878"/>
    </source>
</evidence>
<dbReference type="Proteomes" id="UP000186878">
    <property type="component" value="Unassembled WGS sequence"/>
</dbReference>
<dbReference type="FunFam" id="3.30.2040.10:FF:000001">
    <property type="entry name" value="D-glutamate cyclase, mitochondrial"/>
    <property type="match status" value="1"/>
</dbReference>
<proteinExistence type="inferred from homology"/>
<sequence>MLSLDAIVSPADARAAIRRGDWPNTTTGIAKGYAQANLVIIPEAYASDFLRFCMANRAACPVLDVSEPGSFHPQALGDAIDLRTDVPRYRVYEHGELVDEPADLVSRWRDDLVTFSIGCSFSFEEPLLAEGVPVRHMAARTIVPMYRTRIPLIPAGPFHGSYVVSMRAMSPADAIRAVQITTDMPSVHGAPLHLARPELIGIDDIHRPDFGDAPVMEAGDIPVFWACGVTPQVALMNAKLPFAMAHAPGHMLITDIPNYRLKYR</sequence>